<keyword evidence="4" id="KW-1185">Reference proteome</keyword>
<evidence type="ECO:0000256" key="2">
    <source>
        <dbReference type="SAM" id="SignalP"/>
    </source>
</evidence>
<evidence type="ECO:0000256" key="1">
    <source>
        <dbReference type="SAM" id="MobiDB-lite"/>
    </source>
</evidence>
<feature type="region of interest" description="Disordered" evidence="1">
    <location>
        <begin position="30"/>
        <end position="102"/>
    </location>
</feature>
<feature type="signal peptide" evidence="2">
    <location>
        <begin position="1"/>
        <end position="32"/>
    </location>
</feature>
<dbReference type="AlphaFoldDB" id="A0A2U8WC92"/>
<gene>
    <name evidence="3" type="ORF">DK389_23445</name>
</gene>
<sequence>MPMNRSPRPRSRPLRITAFLLILPIAAAPAVAAPRSSPRPGLLTSYDAAGPVGPRWTGSLRATGTPAPVSPARRSSTSGNAEFPERDPIAQNLGGTAGGGLD</sequence>
<evidence type="ECO:0000313" key="3">
    <source>
        <dbReference type="EMBL" id="AWN42912.1"/>
    </source>
</evidence>
<dbReference type="KEGG" id="mets:DK389_23445"/>
<reference evidence="4" key="1">
    <citation type="submission" date="2018-05" db="EMBL/GenBank/DDBJ databases">
        <title>Complete Genome Sequence of Methylobacterium sp. 17SD2-17.</title>
        <authorList>
            <person name="Srinivasan S."/>
        </authorList>
    </citation>
    <scope>NUCLEOTIDE SEQUENCE [LARGE SCALE GENOMIC DNA]</scope>
    <source>
        <strain evidence="4">17SD2-17</strain>
    </source>
</reference>
<protein>
    <submittedName>
        <fullName evidence="3">Uncharacterized protein</fullName>
    </submittedName>
</protein>
<feature type="chain" id="PRO_5015874765" evidence="2">
    <location>
        <begin position="33"/>
        <end position="102"/>
    </location>
</feature>
<dbReference type="OrthoDB" id="7994799at2"/>
<organism evidence="3 4">
    <name type="scientific">Methylobacterium durans</name>
    <dbReference type="NCBI Taxonomy" id="2202825"/>
    <lineage>
        <taxon>Bacteria</taxon>
        <taxon>Pseudomonadati</taxon>
        <taxon>Pseudomonadota</taxon>
        <taxon>Alphaproteobacteria</taxon>
        <taxon>Hyphomicrobiales</taxon>
        <taxon>Methylobacteriaceae</taxon>
        <taxon>Methylobacterium</taxon>
    </lineage>
</organism>
<proteinExistence type="predicted"/>
<dbReference type="EMBL" id="CP029550">
    <property type="protein sequence ID" value="AWN42912.1"/>
    <property type="molecule type" value="Genomic_DNA"/>
</dbReference>
<name>A0A2U8WC92_9HYPH</name>
<dbReference type="Proteomes" id="UP000245926">
    <property type="component" value="Chromosome"/>
</dbReference>
<accession>A0A2U8WC92</accession>
<evidence type="ECO:0000313" key="4">
    <source>
        <dbReference type="Proteomes" id="UP000245926"/>
    </source>
</evidence>
<keyword evidence="2" id="KW-0732">Signal</keyword>
<dbReference type="RefSeq" id="WP_109893202.1">
    <property type="nucleotide sequence ID" value="NZ_CP029550.1"/>
</dbReference>